<dbReference type="InterPro" id="IPR029510">
    <property type="entry name" value="Ald_DH_CS_GLU"/>
</dbReference>
<dbReference type="EC" id="1.2.1.79" evidence="5"/>
<protein>
    <submittedName>
        <fullName evidence="5">Succinate-semialdehyde dehydrogenase/glutarate-semialdehyde dehydrogenase</fullName>
        <ecNumber evidence="5">1.2.1.16</ecNumber>
        <ecNumber evidence="5">1.2.1.20</ecNumber>
        <ecNumber evidence="5">1.2.1.79</ecNumber>
    </submittedName>
</protein>
<dbReference type="InterPro" id="IPR016162">
    <property type="entry name" value="Ald_DH_N"/>
</dbReference>
<dbReference type="PANTHER" id="PTHR43353">
    <property type="entry name" value="SUCCINATE-SEMIALDEHYDE DEHYDROGENASE, MITOCHONDRIAL"/>
    <property type="match status" value="1"/>
</dbReference>
<dbReference type="EMBL" id="JARXVE010000011">
    <property type="protein sequence ID" value="MDH6198569.1"/>
    <property type="molecule type" value="Genomic_DNA"/>
</dbReference>
<dbReference type="InterPro" id="IPR016161">
    <property type="entry name" value="Ald_DH/histidinol_DH"/>
</dbReference>
<sequence length="489" mass="52030">MQTDSLRLTEVDRAWQAYVDGRWVDAADGATSPVENPATGAVIAQVPAMTEHDVSDAITAARRAYRGWRRRPAQERCRILRAWYEAVLAHGEELAALLTREQGKPLREARAEIAQAASYLEWFAEEGRRAYGDTIPANTADRRLLVLREPVGVVGVITPWNFPAAMITRKVAAALAAGCTVVVKPAEETPLTALALAEIGARAGVPDGVVNVITGSGPRLGKVLTASPHVRKISFTGSTEVGKILARDSAATLKRMSLELGGNAPLIVFDDADLDLAVRGAVASKFRNCGQTCVATNRIYVARTVADEFLRRFAAAVAELRVGPGDDGSTDLGPLINRDALAAMELAVKEAEADGARVVLGGRATGGLFFEPTILGDVADTAAITRAEIFGPIAPVSVFDTVDEVIERANNTAYGLAAYFYTRDYARVIQVSEALEYGMVGVNESLVATEVAPFGGVKESGYGREGSYLGLDDYLSVKYVCLGGLGDQS</sequence>
<evidence type="ECO:0000259" key="4">
    <source>
        <dbReference type="Pfam" id="PF00171"/>
    </source>
</evidence>
<dbReference type="InterPro" id="IPR016160">
    <property type="entry name" value="Ald_DH_CS_CYS"/>
</dbReference>
<dbReference type="InterPro" id="IPR016163">
    <property type="entry name" value="Ald_DH_C"/>
</dbReference>
<gene>
    <name evidence="5" type="ORF">M2272_005228</name>
</gene>
<dbReference type="CDD" id="cd07103">
    <property type="entry name" value="ALDH_F5_SSADH_GabD"/>
    <property type="match status" value="1"/>
</dbReference>
<keyword evidence="1 3" id="KW-0560">Oxidoreductase</keyword>
<dbReference type="Gene3D" id="3.40.605.10">
    <property type="entry name" value="Aldehyde Dehydrogenase, Chain A, domain 1"/>
    <property type="match status" value="1"/>
</dbReference>
<dbReference type="EC" id="1.2.1.16" evidence="5"/>
<proteinExistence type="inferred from homology"/>
<dbReference type="Proteomes" id="UP001160130">
    <property type="component" value="Unassembled WGS sequence"/>
</dbReference>
<organism evidence="5 6">
    <name type="scientific">Mycolicibacterium frederiksbergense</name>
    <dbReference type="NCBI Taxonomy" id="117567"/>
    <lineage>
        <taxon>Bacteria</taxon>
        <taxon>Bacillati</taxon>
        <taxon>Actinomycetota</taxon>
        <taxon>Actinomycetes</taxon>
        <taxon>Mycobacteriales</taxon>
        <taxon>Mycobacteriaceae</taxon>
        <taxon>Mycolicibacterium</taxon>
    </lineage>
</organism>
<dbReference type="Pfam" id="PF00171">
    <property type="entry name" value="Aldedh"/>
    <property type="match status" value="1"/>
</dbReference>
<accession>A0ABT6L6J0</accession>
<evidence type="ECO:0000256" key="1">
    <source>
        <dbReference type="ARBA" id="ARBA00023002"/>
    </source>
</evidence>
<dbReference type="EC" id="1.2.1.20" evidence="5"/>
<evidence type="ECO:0000256" key="3">
    <source>
        <dbReference type="RuleBase" id="RU003345"/>
    </source>
</evidence>
<evidence type="ECO:0000313" key="6">
    <source>
        <dbReference type="Proteomes" id="UP001160130"/>
    </source>
</evidence>
<dbReference type="SUPFAM" id="SSF53720">
    <property type="entry name" value="ALDH-like"/>
    <property type="match status" value="1"/>
</dbReference>
<dbReference type="PANTHER" id="PTHR43353:SF5">
    <property type="entry name" value="SUCCINATE-SEMIALDEHYDE DEHYDROGENASE, MITOCHONDRIAL"/>
    <property type="match status" value="1"/>
</dbReference>
<keyword evidence="6" id="KW-1185">Reference proteome</keyword>
<evidence type="ECO:0000313" key="5">
    <source>
        <dbReference type="EMBL" id="MDH6198569.1"/>
    </source>
</evidence>
<comment type="caution">
    <text evidence="5">The sequence shown here is derived from an EMBL/GenBank/DDBJ whole genome shotgun (WGS) entry which is preliminary data.</text>
</comment>
<dbReference type="InterPro" id="IPR015590">
    <property type="entry name" value="Aldehyde_DH_dom"/>
</dbReference>
<dbReference type="InterPro" id="IPR050740">
    <property type="entry name" value="Aldehyde_DH_Superfamily"/>
</dbReference>
<dbReference type="Gene3D" id="3.40.309.10">
    <property type="entry name" value="Aldehyde Dehydrogenase, Chain A, domain 2"/>
    <property type="match status" value="1"/>
</dbReference>
<feature type="active site" evidence="2">
    <location>
        <position position="259"/>
    </location>
</feature>
<evidence type="ECO:0000256" key="2">
    <source>
        <dbReference type="PROSITE-ProRule" id="PRU10007"/>
    </source>
</evidence>
<dbReference type="GO" id="GO:0102810">
    <property type="term" value="F:glutarate-semialdehyde dehydrogenase (NADP+) activity"/>
    <property type="evidence" value="ECO:0007669"/>
    <property type="project" value="UniProtKB-EC"/>
</dbReference>
<comment type="similarity">
    <text evidence="3">Belongs to the aldehyde dehydrogenase family.</text>
</comment>
<feature type="domain" description="Aldehyde dehydrogenase" evidence="4">
    <location>
        <begin position="23"/>
        <end position="480"/>
    </location>
</feature>
<dbReference type="PROSITE" id="PS00070">
    <property type="entry name" value="ALDEHYDE_DEHYDR_CYS"/>
    <property type="match status" value="1"/>
</dbReference>
<name>A0ABT6L6J0_9MYCO</name>
<dbReference type="RefSeq" id="WP_280835137.1">
    <property type="nucleotide sequence ID" value="NZ_JARXVE010000011.1"/>
</dbReference>
<dbReference type="GO" id="GO:0036243">
    <property type="term" value="F:succinate-semialdehyde dehydrogenase (NADP+) activity"/>
    <property type="evidence" value="ECO:0007669"/>
    <property type="project" value="UniProtKB-EC"/>
</dbReference>
<reference evidence="5 6" key="1">
    <citation type="submission" date="2023-04" db="EMBL/GenBank/DDBJ databases">
        <title>Forest soil microbial communities from Buena Vista Peninsula, Colon Province, Panama.</title>
        <authorList>
            <person name="Bouskill N."/>
        </authorList>
    </citation>
    <scope>NUCLEOTIDE SEQUENCE [LARGE SCALE GENOMIC DNA]</scope>
    <source>
        <strain evidence="5 6">AC80</strain>
    </source>
</reference>
<dbReference type="PROSITE" id="PS00687">
    <property type="entry name" value="ALDEHYDE_DEHYDR_GLU"/>
    <property type="match status" value="1"/>
</dbReference>